<proteinExistence type="predicted"/>
<dbReference type="EMBL" id="LRGB01000687">
    <property type="protein sequence ID" value="KZS16723.1"/>
    <property type="molecule type" value="Genomic_DNA"/>
</dbReference>
<sequence length="676" mass="74705">MTKAATFLLRVPVFKDPDDYYFDYYILLQTDFISHAKAFPSTCTCSADVPKTIDKIPSSCEDLQTVGNTRSGLCSIMGSNQAETVYCDFTKGISDPAFQKWIGYQDVKSKPVYFHVQYTEGSADTAVPIRFENAVFNTGNGMTIETGEFKAPVKETYFFSFASILVFIADGRPLALLNIYKNDIPVAVSGLSQGESPSSSGYPITIQSTLELLPSDTVWVQMDNMVDGKLEGGATTFTGWHLQENITISLSEAVPSFTTRPDPHAAVDWEIAIGTKLRKNRTRKRPLLESRLGDETILKVIIVLFHHLSVSVMKHSFVALFSVLTCIVYGQLPGNWNPDVFGYRPYFALPSAPSAKQTNLFHFRPDAQGAIDEQPQTRNLVLAARMSLLELSFTKLAKELRTKLSDADKKIADLNSKLAQTTEVSSATATELDNLKQDYADFKTDTTDRISALEQASTCTCSADDTAGIGRIPGSCADLKEIGYTKSGLFSVMGSKQVETVYCDFTKEADDPDLQKLIGYEDVKSKPTYFYLQRTVKSEQKDVPIPFETEVVNSGDIDKTSGVFTAPVKGTYFFSFSGLAQIPETSAFDSYLAALLFRNGDVVARSQLNEVNAVANINYLSPVTVQATLALEQGDTVWMQIDFRNGEYLFDDNDFRATHFNGWLLEEEIAASLGLL</sequence>
<gene>
    <name evidence="6" type="ORF">APZ42_017343</name>
</gene>
<organism evidence="6 7">
    <name type="scientific">Daphnia magna</name>
    <dbReference type="NCBI Taxonomy" id="35525"/>
    <lineage>
        <taxon>Eukaryota</taxon>
        <taxon>Metazoa</taxon>
        <taxon>Ecdysozoa</taxon>
        <taxon>Arthropoda</taxon>
        <taxon>Crustacea</taxon>
        <taxon>Branchiopoda</taxon>
        <taxon>Diplostraca</taxon>
        <taxon>Cladocera</taxon>
        <taxon>Anomopoda</taxon>
        <taxon>Daphniidae</taxon>
        <taxon>Daphnia</taxon>
    </lineage>
</organism>
<name>A0A164ZT72_9CRUS</name>
<evidence type="ECO:0000313" key="6">
    <source>
        <dbReference type="EMBL" id="KZS16723.1"/>
    </source>
</evidence>
<evidence type="ECO:0000256" key="3">
    <source>
        <dbReference type="ARBA" id="ARBA00022729"/>
    </source>
</evidence>
<reference evidence="6 7" key="1">
    <citation type="submission" date="2016-03" db="EMBL/GenBank/DDBJ databases">
        <title>EvidentialGene: Evidence-directed Construction of Genes on Genomes.</title>
        <authorList>
            <person name="Gilbert D.G."/>
            <person name="Choi J.-H."/>
            <person name="Mockaitis K."/>
            <person name="Colbourne J."/>
            <person name="Pfrender M."/>
        </authorList>
    </citation>
    <scope>NUCLEOTIDE SEQUENCE [LARGE SCALE GENOMIC DNA]</scope>
    <source>
        <strain evidence="6 7">Xinb3</strain>
        <tissue evidence="6">Complete organism</tissue>
    </source>
</reference>
<dbReference type="InterPro" id="IPR050822">
    <property type="entry name" value="Cerebellin_Synaptic_Org"/>
</dbReference>
<protein>
    <submittedName>
        <fullName evidence="6">Putative Complement C1q tumor necrosis factor-related protein 4</fullName>
    </submittedName>
</protein>
<dbReference type="PANTHER" id="PTHR22923:SF62">
    <property type="entry name" value="CVP18"/>
    <property type="match status" value="1"/>
</dbReference>
<dbReference type="InterPro" id="IPR001073">
    <property type="entry name" value="C1q_dom"/>
</dbReference>
<dbReference type="Proteomes" id="UP000076858">
    <property type="component" value="Unassembled WGS sequence"/>
</dbReference>
<keyword evidence="2" id="KW-0964">Secreted</keyword>
<dbReference type="AlphaFoldDB" id="A0A164ZT72"/>
<dbReference type="Gene3D" id="2.60.120.40">
    <property type="match status" value="2"/>
</dbReference>
<dbReference type="GO" id="GO:0005615">
    <property type="term" value="C:extracellular space"/>
    <property type="evidence" value="ECO:0007669"/>
    <property type="project" value="TreeGrafter"/>
</dbReference>
<evidence type="ECO:0000313" key="7">
    <source>
        <dbReference type="Proteomes" id="UP000076858"/>
    </source>
</evidence>
<dbReference type="SMART" id="SM00110">
    <property type="entry name" value="C1Q"/>
    <property type="match status" value="1"/>
</dbReference>
<dbReference type="OrthoDB" id="6154955at2759"/>
<comment type="subcellular location">
    <subcellularLocation>
        <location evidence="1">Secreted</location>
    </subcellularLocation>
</comment>
<accession>A0A164ZT72</accession>
<keyword evidence="7" id="KW-1185">Reference proteome</keyword>
<dbReference type="PROSITE" id="PS50871">
    <property type="entry name" value="C1Q"/>
    <property type="match status" value="1"/>
</dbReference>
<keyword evidence="3" id="KW-0732">Signal</keyword>
<dbReference type="SUPFAM" id="SSF49842">
    <property type="entry name" value="TNF-like"/>
    <property type="match status" value="2"/>
</dbReference>
<dbReference type="PANTHER" id="PTHR22923">
    <property type="entry name" value="CEREBELLIN-RELATED"/>
    <property type="match status" value="1"/>
</dbReference>
<evidence type="ECO:0000259" key="5">
    <source>
        <dbReference type="PROSITE" id="PS50871"/>
    </source>
</evidence>
<feature type="coiled-coil region" evidence="4">
    <location>
        <begin position="397"/>
        <end position="424"/>
    </location>
</feature>
<dbReference type="InterPro" id="IPR008983">
    <property type="entry name" value="Tumour_necrosis_fac-like_dom"/>
</dbReference>
<keyword evidence="4" id="KW-0175">Coiled coil</keyword>
<feature type="domain" description="C1q" evidence="5">
    <location>
        <begin position="523"/>
        <end position="671"/>
    </location>
</feature>
<evidence type="ECO:0000256" key="4">
    <source>
        <dbReference type="SAM" id="Coils"/>
    </source>
</evidence>
<evidence type="ECO:0000256" key="1">
    <source>
        <dbReference type="ARBA" id="ARBA00004613"/>
    </source>
</evidence>
<dbReference type="Pfam" id="PF00386">
    <property type="entry name" value="C1q"/>
    <property type="match status" value="2"/>
</dbReference>
<comment type="caution">
    <text evidence="6">The sequence shown here is derived from an EMBL/GenBank/DDBJ whole genome shotgun (WGS) entry which is preliminary data.</text>
</comment>
<evidence type="ECO:0000256" key="2">
    <source>
        <dbReference type="ARBA" id="ARBA00022525"/>
    </source>
</evidence>